<feature type="domain" description="Oligosaccharyl transferase STT3 N-terminal" evidence="22">
    <location>
        <begin position="23"/>
        <end position="427"/>
    </location>
</feature>
<dbReference type="Proteomes" id="UP000311382">
    <property type="component" value="Unassembled WGS sequence"/>
</dbReference>
<dbReference type="GO" id="GO:0018279">
    <property type="term" value="P:protein N-linked glycosylation via asparagine"/>
    <property type="evidence" value="ECO:0007669"/>
    <property type="project" value="TreeGrafter"/>
</dbReference>
<feature type="transmembrane region" description="Helical" evidence="21">
    <location>
        <begin position="307"/>
        <end position="327"/>
    </location>
</feature>
<evidence type="ECO:0000256" key="2">
    <source>
        <dbReference type="ARBA" id="ARBA00001946"/>
    </source>
</evidence>
<proteinExistence type="inferred from homology"/>
<keyword evidence="8 24" id="KW-0808">Transferase</keyword>
<evidence type="ECO:0000256" key="6">
    <source>
        <dbReference type="ARBA" id="ARBA00012605"/>
    </source>
</evidence>
<dbReference type="UniPathway" id="UPA00378"/>
<dbReference type="GO" id="GO:0046872">
    <property type="term" value="F:metal ion binding"/>
    <property type="evidence" value="ECO:0007669"/>
    <property type="project" value="UniProtKB-KW"/>
</dbReference>
<keyword evidence="25" id="KW-1185">Reference proteome</keyword>
<dbReference type="PANTHER" id="PTHR13872:SF1">
    <property type="entry name" value="DOLICHYL-DIPHOSPHOOLIGOSACCHARIDE--PROTEIN GLYCOSYLTRANSFERASE SUBUNIT STT3B"/>
    <property type="match status" value="1"/>
</dbReference>
<feature type="transmembrane region" description="Helical" evidence="21">
    <location>
        <begin position="22"/>
        <end position="39"/>
    </location>
</feature>
<feature type="transmembrane region" description="Helical" evidence="21">
    <location>
        <begin position="211"/>
        <end position="239"/>
    </location>
</feature>
<evidence type="ECO:0000256" key="19">
    <source>
        <dbReference type="ARBA" id="ARBA00067960"/>
    </source>
</evidence>
<dbReference type="InterPro" id="IPR048307">
    <property type="entry name" value="STT3_N"/>
</dbReference>
<dbReference type="OrthoDB" id="10261066at2759"/>
<feature type="transmembrane region" description="Helical" evidence="21">
    <location>
        <begin position="181"/>
        <end position="205"/>
    </location>
</feature>
<evidence type="ECO:0000259" key="23">
    <source>
        <dbReference type="Pfam" id="PF21436"/>
    </source>
</evidence>
<feature type="transmembrane region" description="Helical" evidence="21">
    <location>
        <begin position="420"/>
        <end position="439"/>
    </location>
</feature>
<protein>
    <recommendedName>
        <fullName evidence="19">Dolichyl-diphosphooligosaccharide--protein glycosyltransferase subunit STT3</fullName>
        <ecNumber evidence="6">2.4.99.18</ecNumber>
    </recommendedName>
</protein>
<feature type="transmembrane region" description="Helical" evidence="21">
    <location>
        <begin position="89"/>
        <end position="109"/>
    </location>
</feature>
<evidence type="ECO:0000256" key="5">
    <source>
        <dbReference type="ARBA" id="ARBA00010810"/>
    </source>
</evidence>
<comment type="pathway">
    <text evidence="4">Protein modification; protein glycosylation.</text>
</comment>
<dbReference type="GO" id="GO:0043687">
    <property type="term" value="P:post-translational protein modification"/>
    <property type="evidence" value="ECO:0007669"/>
    <property type="project" value="TreeGrafter"/>
</dbReference>
<keyword evidence="9 21" id="KW-0812">Transmembrane</keyword>
<evidence type="ECO:0000256" key="9">
    <source>
        <dbReference type="ARBA" id="ARBA00022692"/>
    </source>
</evidence>
<dbReference type="InterPro" id="IPR048999">
    <property type="entry name" value="STT3-PglB_core"/>
</dbReference>
<evidence type="ECO:0000313" key="25">
    <source>
        <dbReference type="Proteomes" id="UP000311382"/>
    </source>
</evidence>
<dbReference type="Pfam" id="PF02516">
    <property type="entry name" value="STT3"/>
    <property type="match status" value="1"/>
</dbReference>
<evidence type="ECO:0000256" key="13">
    <source>
        <dbReference type="ARBA" id="ARBA00022989"/>
    </source>
</evidence>
<evidence type="ECO:0000256" key="16">
    <source>
        <dbReference type="ARBA" id="ARBA00023211"/>
    </source>
</evidence>
<evidence type="ECO:0000256" key="20">
    <source>
        <dbReference type="SAM" id="MobiDB-lite"/>
    </source>
</evidence>
<evidence type="ECO:0000256" key="12">
    <source>
        <dbReference type="ARBA" id="ARBA00022842"/>
    </source>
</evidence>
<dbReference type="EMBL" id="SOZI01000090">
    <property type="protein sequence ID" value="TNY19603.1"/>
    <property type="molecule type" value="Genomic_DNA"/>
</dbReference>
<evidence type="ECO:0000259" key="22">
    <source>
        <dbReference type="Pfam" id="PF02516"/>
    </source>
</evidence>
<feature type="region of interest" description="Disordered" evidence="20">
    <location>
        <begin position="776"/>
        <end position="805"/>
    </location>
</feature>
<evidence type="ECO:0000256" key="3">
    <source>
        <dbReference type="ARBA" id="ARBA00004477"/>
    </source>
</evidence>
<dbReference type="Pfam" id="PF21436">
    <property type="entry name" value="STT3-PglB_core"/>
    <property type="match status" value="1"/>
</dbReference>
<evidence type="ECO:0000313" key="24">
    <source>
        <dbReference type="EMBL" id="TNY19603.1"/>
    </source>
</evidence>
<evidence type="ECO:0000256" key="11">
    <source>
        <dbReference type="ARBA" id="ARBA00022824"/>
    </source>
</evidence>
<name>A0A5C5FRZ8_9BASI</name>
<evidence type="ECO:0000256" key="8">
    <source>
        <dbReference type="ARBA" id="ARBA00022679"/>
    </source>
</evidence>
<feature type="domain" description="STT3/PglB/AglB core" evidence="23">
    <location>
        <begin position="593"/>
        <end position="643"/>
    </location>
</feature>
<keyword evidence="10" id="KW-0479">Metal-binding</keyword>
<accession>A0A5C5FRZ8</accession>
<evidence type="ECO:0000256" key="21">
    <source>
        <dbReference type="SAM" id="Phobius"/>
    </source>
</evidence>
<evidence type="ECO:0000256" key="10">
    <source>
        <dbReference type="ARBA" id="ARBA00022723"/>
    </source>
</evidence>
<dbReference type="AlphaFoldDB" id="A0A5C5FRZ8"/>
<feature type="transmembrane region" description="Helical" evidence="21">
    <location>
        <begin position="281"/>
        <end position="300"/>
    </location>
</feature>
<comment type="similarity">
    <text evidence="5">Belongs to the STT3 family.</text>
</comment>
<dbReference type="EC" id="2.4.99.18" evidence="6"/>
<sequence>MAPSYAYPPLRLAPKTSETARSFLRAVILCLIAGAAVASREFAVVRFESIIHEFDPWFNYRATKVLTEEGFYAFWNWFDPTAWYPLGRVVGGTLYPGLMVTSGLIWKALHLLSIPVDIREVCVQLAPAFSGLTALATYFFAKEVGKEGSREGTGLWAALFIAIAPGYISRSVAGSYDNEAIAIFILMSTFFFWLKTVKTGSVMWAGVTALFYYYMVAAWGGYAFITNMLPLHVFVLLLMGRYSARLYVAYSSFYAIGTLASMSVPFVGFLPLLTSEHMGPLGVFGLLQLVAFASLVKSLVPAKQFQVLLRSFLALGAALAVGGLWFMTKSGKIAPWTGRFYSLWDTGYARVHLPLVSSVSEHQPTAWPSFFFDLQMLIYLFPAGVYMCFRQLRDEHVFVIIYSVLASYFAGVMVRLMLTLTPVVCVAAAVAISSVYETFFDPREPDRNGAASRDVVAARGPAQAVAQEVEAVAAAIEGASSSALSSSSSGKKGSSKKAVVASSSSSGSATPTVVDRAPHRFGVFGLDARLIPIIAFTFLSFLFVLHCTWVTSSAYSSPSVVLASRAPDGSQNIIDDFREAYYWLRQNTKEDAKVMSWWDYGYQIAGFSNRTTLVDNNTWNNTHIATVGKIMSVREEAAYPLLRKHDVDYVLVIFGGLLGFSGDDINKFLWMVRISEGIWPEEVTEQKYFTSRGEYRVDKDASDTMKNSLMYKMSYFRFNELYGGGPAMDRVRQQQIPPVPIQLDTLEEAFTSENWIVRIYAVKPEDNLGRDHRSATAFAGGKRRKKVTPLPTTGAQAAKAVKARK</sequence>
<comment type="catalytic activity">
    <reaction evidence="17">
        <text>a di-trans,poly-cis-dolichyl diphosphooligosaccharide + L-asparaginyl-[protein] = N(4)-(oligosaccharide-(1-&gt;4)-N-acetyl-beta-D-glucosaminyl-(1-&gt;4)-N-acetyl-beta-D-glucosaminyl)-L-asparaginyl-[protein] + a di-trans,poly-cis-dolichyl diphosphate + H(+)</text>
        <dbReference type="Rhea" id="RHEA:22980"/>
        <dbReference type="Rhea" id="RHEA-COMP:12804"/>
        <dbReference type="Rhea" id="RHEA-COMP:12805"/>
        <dbReference type="Rhea" id="RHEA-COMP:19506"/>
        <dbReference type="Rhea" id="RHEA-COMP:19509"/>
        <dbReference type="ChEBI" id="CHEBI:15378"/>
        <dbReference type="ChEBI" id="CHEBI:50347"/>
        <dbReference type="ChEBI" id="CHEBI:57497"/>
        <dbReference type="ChEBI" id="CHEBI:57570"/>
        <dbReference type="ChEBI" id="CHEBI:132529"/>
        <dbReference type="EC" id="2.4.99.18"/>
    </reaction>
</comment>
<dbReference type="GO" id="GO:0008250">
    <property type="term" value="C:oligosaccharyltransferase complex"/>
    <property type="evidence" value="ECO:0007669"/>
    <property type="project" value="UniProtKB-ARBA"/>
</dbReference>
<evidence type="ECO:0000256" key="17">
    <source>
        <dbReference type="ARBA" id="ARBA00048829"/>
    </source>
</evidence>
<comment type="caution">
    <text evidence="24">The sequence shown here is derived from an EMBL/GenBank/DDBJ whole genome shotgun (WGS) entry which is preliminary data.</text>
</comment>
<dbReference type="FunFam" id="3.40.50.12610:FF:000001">
    <property type="entry name" value="Dolichyl-diphosphooligosaccharide--protein glycosyltransferase subunit STT3B"/>
    <property type="match status" value="1"/>
</dbReference>
<keyword evidence="15" id="KW-0325">Glycoprotein</keyword>
<dbReference type="STRING" id="5288.A0A5C5FRZ8"/>
<gene>
    <name evidence="24" type="ORF">DMC30DRAFT_298336</name>
</gene>
<keyword evidence="12" id="KW-0460">Magnesium</keyword>
<keyword evidence="14 21" id="KW-0472">Membrane</keyword>
<comment type="function">
    <text evidence="18">Catalytic subunit of the oligosaccharyl transferase (OST) complex that catalyzes the initial transfer of a defined glycan (Glc(3)Man(9)GlcNAc(2) in eukaryotes) from the lipid carrier dolichol-pyrophosphate to an asparagine residue within an Asn-X-Ser/Thr consensus motif in nascent polypeptide chains, the first step in protein N-glycosylation. N-glycosylation occurs cotranslationally and the complex associates with the Sec61 complex at the channel-forming translocon complex that mediates protein translocation across the endoplasmic reticulum (ER). All subunits are required for a maximal enzyme activity. This subunit contains the active site and the acceptor peptide and donor lipid-linked oligosaccharide (LLO) binding pockets.</text>
</comment>
<feature type="transmembrane region" description="Helical" evidence="21">
    <location>
        <begin position="153"/>
        <end position="169"/>
    </location>
</feature>
<keyword evidence="11" id="KW-0256">Endoplasmic reticulum</keyword>
<organism evidence="24 25">
    <name type="scientific">Rhodotorula diobovata</name>
    <dbReference type="NCBI Taxonomy" id="5288"/>
    <lineage>
        <taxon>Eukaryota</taxon>
        <taxon>Fungi</taxon>
        <taxon>Dikarya</taxon>
        <taxon>Basidiomycota</taxon>
        <taxon>Pucciniomycotina</taxon>
        <taxon>Microbotryomycetes</taxon>
        <taxon>Sporidiobolales</taxon>
        <taxon>Sporidiobolaceae</taxon>
        <taxon>Rhodotorula</taxon>
    </lineage>
</organism>
<evidence type="ECO:0000256" key="18">
    <source>
        <dbReference type="ARBA" id="ARBA00059243"/>
    </source>
</evidence>
<feature type="transmembrane region" description="Helical" evidence="21">
    <location>
        <begin position="396"/>
        <end position="414"/>
    </location>
</feature>
<keyword evidence="7" id="KW-0328">Glycosyltransferase</keyword>
<evidence type="ECO:0000256" key="4">
    <source>
        <dbReference type="ARBA" id="ARBA00004922"/>
    </source>
</evidence>
<evidence type="ECO:0000256" key="14">
    <source>
        <dbReference type="ARBA" id="ARBA00023136"/>
    </source>
</evidence>
<feature type="transmembrane region" description="Helical" evidence="21">
    <location>
        <begin position="121"/>
        <end position="141"/>
    </location>
</feature>
<reference evidence="24 25" key="1">
    <citation type="submission" date="2019-03" db="EMBL/GenBank/DDBJ databases">
        <title>Rhodosporidium diobovatum UCD-FST 08-225 genome sequencing, assembly, and annotation.</title>
        <authorList>
            <person name="Fakankun I.U."/>
            <person name="Fristensky B."/>
            <person name="Levin D.B."/>
        </authorList>
    </citation>
    <scope>NUCLEOTIDE SEQUENCE [LARGE SCALE GENOMIC DNA]</scope>
    <source>
        <strain evidence="24 25">UCD-FST 08-225</strain>
    </source>
</reference>
<feature type="transmembrane region" description="Helical" evidence="21">
    <location>
        <begin position="370"/>
        <end position="389"/>
    </location>
</feature>
<comment type="cofactor">
    <cofactor evidence="1">
        <name>Mn(2+)</name>
        <dbReference type="ChEBI" id="CHEBI:29035"/>
    </cofactor>
</comment>
<dbReference type="Gene3D" id="3.40.50.12610">
    <property type="match status" value="1"/>
</dbReference>
<dbReference type="PANTHER" id="PTHR13872">
    <property type="entry name" value="DOLICHYL-DIPHOSPHOOLIGOSACCHARIDE--PROTEIN GLYCOSYLTRANSFERASE SUBUNIT"/>
    <property type="match status" value="1"/>
</dbReference>
<keyword evidence="16" id="KW-0464">Manganese</keyword>
<keyword evidence="13 21" id="KW-1133">Transmembrane helix</keyword>
<evidence type="ECO:0000256" key="7">
    <source>
        <dbReference type="ARBA" id="ARBA00022676"/>
    </source>
</evidence>
<evidence type="ECO:0000256" key="1">
    <source>
        <dbReference type="ARBA" id="ARBA00001936"/>
    </source>
</evidence>
<comment type="subcellular location">
    <subcellularLocation>
        <location evidence="3">Endoplasmic reticulum membrane</location>
        <topology evidence="3">Multi-pass membrane protein</topology>
    </subcellularLocation>
</comment>
<dbReference type="GO" id="GO:0004579">
    <property type="term" value="F:dolichyl-diphosphooligosaccharide-protein glycotransferase activity"/>
    <property type="evidence" value="ECO:0007669"/>
    <property type="project" value="UniProtKB-EC"/>
</dbReference>
<comment type="cofactor">
    <cofactor evidence="2">
        <name>Mg(2+)</name>
        <dbReference type="ChEBI" id="CHEBI:18420"/>
    </cofactor>
</comment>
<dbReference type="InterPro" id="IPR003674">
    <property type="entry name" value="Oligo_trans_STT3"/>
</dbReference>
<feature type="transmembrane region" description="Helical" evidence="21">
    <location>
        <begin position="246"/>
        <end position="269"/>
    </location>
</feature>
<evidence type="ECO:0000256" key="15">
    <source>
        <dbReference type="ARBA" id="ARBA00023180"/>
    </source>
</evidence>
<feature type="transmembrane region" description="Helical" evidence="21">
    <location>
        <begin position="530"/>
        <end position="551"/>
    </location>
</feature>